<gene>
    <name evidence="2" type="ORF">PV07_01834</name>
</gene>
<dbReference type="GeneID" id="27341028"/>
<dbReference type="RefSeq" id="XP_016255333.1">
    <property type="nucleotide sequence ID" value="XM_016388405.1"/>
</dbReference>
<feature type="region of interest" description="Disordered" evidence="1">
    <location>
        <begin position="1"/>
        <end position="22"/>
    </location>
</feature>
<dbReference type="STRING" id="569365.A0A0D2BC33"/>
<protein>
    <submittedName>
        <fullName evidence="2">Uncharacterized protein</fullName>
    </submittedName>
</protein>
<accession>A0A0D2BC33</accession>
<dbReference type="EMBL" id="KN847040">
    <property type="protein sequence ID" value="KIW35117.1"/>
    <property type="molecule type" value="Genomic_DNA"/>
</dbReference>
<dbReference type="PANTHER" id="PTHR38111:SF11">
    <property type="entry name" value="TRANSCRIPTION FACTOR DOMAIN-CONTAINING PROTEIN-RELATED"/>
    <property type="match status" value="1"/>
</dbReference>
<sequence length="502" mass="57061">MAIGRPRIPGTDAERAEARRNKVRANVQAFRRRQKEKQLAEQTIRTQASEGVLPTRQTLARQQPTIAILPQSCPRAFEPSPLSPDDPEFWLWAIPSEMGARLVGSTYHVAFVQALKNKFVRPQTVRERTKNKAEQQLSICCSTWITTASLEIDKPETKVLMEALLAASLAKVGKDRNEPEMVLQGAYMQTRALQRLRYSLKRYQDGDRTISPTMLSSMALICAMSELITNKSWDNFNCHLLGVGALIFHGGAEGLNQQSSQEHFYGYRAIQTPFLFMSRQKSFLSESQWINFPWKGEVELAQSPLHSMLDIALKALPEIVKQETPKAWSLPSLKERYEKACAIATELDDWERQLRSQHRGPLHSEVIASWGGVYERRLDFHNTEIAIAFATYTAVRIHVATLVADTSKEIISRMPTTDIDRSAAMLEALRWARLACESLEYFHTSEPKVTGRIITLWPLEAAWELFAQLEVEGSMDVSQEIAWCRSAAERYAKLGIPPFQWR</sequence>
<evidence type="ECO:0000313" key="3">
    <source>
        <dbReference type="Proteomes" id="UP000054466"/>
    </source>
</evidence>
<evidence type="ECO:0000313" key="2">
    <source>
        <dbReference type="EMBL" id="KIW35117.1"/>
    </source>
</evidence>
<dbReference type="AlphaFoldDB" id="A0A0D2BC33"/>
<dbReference type="PANTHER" id="PTHR38111">
    <property type="entry name" value="ZN(2)-C6 FUNGAL-TYPE DOMAIN-CONTAINING PROTEIN-RELATED"/>
    <property type="match status" value="1"/>
</dbReference>
<reference evidence="2 3" key="1">
    <citation type="submission" date="2015-01" db="EMBL/GenBank/DDBJ databases">
        <title>The Genome Sequence of Cladophialophora immunda CBS83496.</title>
        <authorList>
            <consortium name="The Broad Institute Genomics Platform"/>
            <person name="Cuomo C."/>
            <person name="de Hoog S."/>
            <person name="Gorbushina A."/>
            <person name="Stielow B."/>
            <person name="Teixiera M."/>
            <person name="Abouelleil A."/>
            <person name="Chapman S.B."/>
            <person name="Priest M."/>
            <person name="Young S.K."/>
            <person name="Wortman J."/>
            <person name="Nusbaum C."/>
            <person name="Birren B."/>
        </authorList>
    </citation>
    <scope>NUCLEOTIDE SEQUENCE [LARGE SCALE GENOMIC DNA]</scope>
    <source>
        <strain evidence="2 3">CBS 83496</strain>
    </source>
</reference>
<keyword evidence="3" id="KW-1185">Reference proteome</keyword>
<dbReference type="VEuPathDB" id="FungiDB:PV07_01834"/>
<dbReference type="OrthoDB" id="3525185at2759"/>
<evidence type="ECO:0000256" key="1">
    <source>
        <dbReference type="SAM" id="MobiDB-lite"/>
    </source>
</evidence>
<name>A0A0D2BC33_9EURO</name>
<dbReference type="HOGENOM" id="CLU_041932_0_0_1"/>
<dbReference type="InterPro" id="IPR053178">
    <property type="entry name" value="Osmoadaptation_assoc"/>
</dbReference>
<organism evidence="2 3">
    <name type="scientific">Cladophialophora immunda</name>
    <dbReference type="NCBI Taxonomy" id="569365"/>
    <lineage>
        <taxon>Eukaryota</taxon>
        <taxon>Fungi</taxon>
        <taxon>Dikarya</taxon>
        <taxon>Ascomycota</taxon>
        <taxon>Pezizomycotina</taxon>
        <taxon>Eurotiomycetes</taxon>
        <taxon>Chaetothyriomycetidae</taxon>
        <taxon>Chaetothyriales</taxon>
        <taxon>Herpotrichiellaceae</taxon>
        <taxon>Cladophialophora</taxon>
    </lineage>
</organism>
<dbReference type="Proteomes" id="UP000054466">
    <property type="component" value="Unassembled WGS sequence"/>
</dbReference>
<proteinExistence type="predicted"/>